<feature type="domain" description="COMM" evidence="1">
    <location>
        <begin position="99"/>
        <end position="170"/>
    </location>
</feature>
<evidence type="ECO:0000313" key="3">
    <source>
        <dbReference type="Proteomes" id="UP001153620"/>
    </source>
</evidence>
<reference evidence="2" key="1">
    <citation type="submission" date="2022-01" db="EMBL/GenBank/DDBJ databases">
        <authorList>
            <person name="King R."/>
        </authorList>
    </citation>
    <scope>NUCLEOTIDE SEQUENCE</scope>
</reference>
<organism evidence="2 3">
    <name type="scientific">Chironomus riparius</name>
    <dbReference type="NCBI Taxonomy" id="315576"/>
    <lineage>
        <taxon>Eukaryota</taxon>
        <taxon>Metazoa</taxon>
        <taxon>Ecdysozoa</taxon>
        <taxon>Arthropoda</taxon>
        <taxon>Hexapoda</taxon>
        <taxon>Insecta</taxon>
        <taxon>Pterygota</taxon>
        <taxon>Neoptera</taxon>
        <taxon>Endopterygota</taxon>
        <taxon>Diptera</taxon>
        <taxon>Nematocera</taxon>
        <taxon>Chironomoidea</taxon>
        <taxon>Chironomidae</taxon>
        <taxon>Chironominae</taxon>
        <taxon>Chironomus</taxon>
    </lineage>
</organism>
<keyword evidence="3" id="KW-1185">Reference proteome</keyword>
<protein>
    <recommendedName>
        <fullName evidence="1">COMM domain-containing protein</fullName>
    </recommendedName>
</protein>
<dbReference type="PROSITE" id="PS51269">
    <property type="entry name" value="COMM"/>
    <property type="match status" value="1"/>
</dbReference>
<dbReference type="EMBL" id="OU895878">
    <property type="protein sequence ID" value="CAG9806014.1"/>
    <property type="molecule type" value="Genomic_DNA"/>
</dbReference>
<sequence length="174" mass="20579">MDLSQEDRNNLEDILKMTPETLELFLKNVQNYYMEPGDKQKQYEIFVKILIELHKSKSEELFVSYLSQTYRNQNYDKQIKLITNYISENRDMFSGIGDRFIDLKWRLNTKIASRAVNQISNFEPKVTIEVCKSKQNAVNHKKIFIHSSPSVLNHVIQKLEQALIDSKNVIRKEH</sequence>
<evidence type="ECO:0000259" key="1">
    <source>
        <dbReference type="PROSITE" id="PS51269"/>
    </source>
</evidence>
<evidence type="ECO:0000313" key="2">
    <source>
        <dbReference type="EMBL" id="CAG9806014.1"/>
    </source>
</evidence>
<dbReference type="Proteomes" id="UP001153620">
    <property type="component" value="Chromosome 2"/>
</dbReference>
<dbReference type="AlphaFoldDB" id="A0A9N9RZY7"/>
<dbReference type="InterPro" id="IPR017920">
    <property type="entry name" value="COMM"/>
</dbReference>
<reference evidence="2" key="2">
    <citation type="submission" date="2022-10" db="EMBL/GenBank/DDBJ databases">
        <authorList>
            <consortium name="ENA_rothamsted_submissions"/>
            <consortium name="culmorum"/>
            <person name="King R."/>
        </authorList>
    </citation>
    <scope>NUCLEOTIDE SEQUENCE</scope>
</reference>
<gene>
    <name evidence="2" type="ORF">CHIRRI_LOCUS8879</name>
</gene>
<name>A0A9N9RZY7_9DIPT</name>
<proteinExistence type="predicted"/>
<dbReference type="OrthoDB" id="10257479at2759"/>
<accession>A0A9N9RZY7</accession>